<protein>
    <recommendedName>
        <fullName evidence="7">Rhodopsin domain-containing protein</fullName>
    </recommendedName>
</protein>
<evidence type="ECO:0000256" key="1">
    <source>
        <dbReference type="ARBA" id="ARBA00004141"/>
    </source>
</evidence>
<feature type="transmembrane region" description="Helical" evidence="6">
    <location>
        <begin position="248"/>
        <end position="271"/>
    </location>
</feature>
<proteinExistence type="inferred from homology"/>
<keyword evidence="9" id="KW-1185">Reference proteome</keyword>
<evidence type="ECO:0000256" key="2">
    <source>
        <dbReference type="ARBA" id="ARBA00022692"/>
    </source>
</evidence>
<feature type="transmembrane region" description="Helical" evidence="6">
    <location>
        <begin position="98"/>
        <end position="119"/>
    </location>
</feature>
<evidence type="ECO:0000256" key="4">
    <source>
        <dbReference type="ARBA" id="ARBA00023136"/>
    </source>
</evidence>
<dbReference type="EMBL" id="MU001505">
    <property type="protein sequence ID" value="KAF2441660.1"/>
    <property type="molecule type" value="Genomic_DNA"/>
</dbReference>
<keyword evidence="2 6" id="KW-0812">Transmembrane</keyword>
<name>A0A9P4PCV1_9PLEO</name>
<feature type="domain" description="Rhodopsin" evidence="7">
    <location>
        <begin position="29"/>
        <end position="276"/>
    </location>
</feature>
<keyword evidence="3 6" id="KW-1133">Transmembrane helix</keyword>
<dbReference type="PANTHER" id="PTHR33048:SF96">
    <property type="entry name" value="INTEGRAL MEMBRANE PROTEIN"/>
    <property type="match status" value="1"/>
</dbReference>
<dbReference type="InterPro" id="IPR052337">
    <property type="entry name" value="SAT4-like"/>
</dbReference>
<evidence type="ECO:0000256" key="3">
    <source>
        <dbReference type="ARBA" id="ARBA00022989"/>
    </source>
</evidence>
<reference evidence="8" key="1">
    <citation type="journal article" date="2020" name="Stud. Mycol.">
        <title>101 Dothideomycetes genomes: a test case for predicting lifestyles and emergence of pathogens.</title>
        <authorList>
            <person name="Haridas S."/>
            <person name="Albert R."/>
            <person name="Binder M."/>
            <person name="Bloem J."/>
            <person name="Labutti K."/>
            <person name="Salamov A."/>
            <person name="Andreopoulos B."/>
            <person name="Baker S."/>
            <person name="Barry K."/>
            <person name="Bills G."/>
            <person name="Bluhm B."/>
            <person name="Cannon C."/>
            <person name="Castanera R."/>
            <person name="Culley D."/>
            <person name="Daum C."/>
            <person name="Ezra D."/>
            <person name="Gonzalez J."/>
            <person name="Henrissat B."/>
            <person name="Kuo A."/>
            <person name="Liang C."/>
            <person name="Lipzen A."/>
            <person name="Lutzoni F."/>
            <person name="Magnuson J."/>
            <person name="Mondo S."/>
            <person name="Nolan M."/>
            <person name="Ohm R."/>
            <person name="Pangilinan J."/>
            <person name="Park H.-J."/>
            <person name="Ramirez L."/>
            <person name="Alfaro M."/>
            <person name="Sun H."/>
            <person name="Tritt A."/>
            <person name="Yoshinaga Y."/>
            <person name="Zwiers L.-H."/>
            <person name="Turgeon B."/>
            <person name="Goodwin S."/>
            <person name="Spatafora J."/>
            <person name="Crous P."/>
            <person name="Grigoriev I."/>
        </authorList>
    </citation>
    <scope>NUCLEOTIDE SEQUENCE</scope>
    <source>
        <strain evidence="8">CBS 690.94</strain>
    </source>
</reference>
<feature type="transmembrane region" description="Helical" evidence="6">
    <location>
        <begin position="12"/>
        <end position="33"/>
    </location>
</feature>
<dbReference type="GO" id="GO:0016020">
    <property type="term" value="C:membrane"/>
    <property type="evidence" value="ECO:0007669"/>
    <property type="project" value="UniProtKB-SubCell"/>
</dbReference>
<feature type="transmembrane region" description="Helical" evidence="6">
    <location>
        <begin position="180"/>
        <end position="200"/>
    </location>
</feature>
<feature type="transmembrane region" description="Helical" evidence="6">
    <location>
        <begin position="131"/>
        <end position="148"/>
    </location>
</feature>
<sequence length="356" mass="39984">MIPKLADSGYPVFVATSVFVAVATIAFGLRAWARLLIGAWGIDDWLMLVGWLLFLSQPIMTPFSRVGSYHSHDPAEAGISLTIAEYESGLKWRFFIDLLYTVNTTIIKCSICCLMLRIVRHNTHRRIFKGVIYISIIGALVRIIVWVARCEKFEDNWRDPHNFEKGASCSSQKLLTDVSIFFSSICIATDFVCAIFPAFFVRELHMCYKQKVYLSIMLGLGLFASIATITRVPFLVRYQDPDEFLAKLPPIAILSNLEIMLGIIGACIATMRPLLRFIPSLGAEMMSFGSQGTPNKVYRMCHMGTESGIQEGQQNDMDRIGSRALMLPQRPPSAQVKDETAGHVYMCRQFPTVADK</sequence>
<dbReference type="OrthoDB" id="3897607at2759"/>
<dbReference type="AlphaFoldDB" id="A0A9P4PCV1"/>
<comment type="subcellular location">
    <subcellularLocation>
        <location evidence="1">Membrane</location>
        <topology evidence="1">Multi-pass membrane protein</topology>
    </subcellularLocation>
</comment>
<accession>A0A9P4PCV1</accession>
<evidence type="ECO:0000313" key="8">
    <source>
        <dbReference type="EMBL" id="KAF2441660.1"/>
    </source>
</evidence>
<dbReference type="InterPro" id="IPR049326">
    <property type="entry name" value="Rhodopsin_dom_fungi"/>
</dbReference>
<comment type="similarity">
    <text evidence="5">Belongs to the SAT4 family.</text>
</comment>
<comment type="caution">
    <text evidence="8">The sequence shown here is derived from an EMBL/GenBank/DDBJ whole genome shotgun (WGS) entry which is preliminary data.</text>
</comment>
<feature type="transmembrane region" description="Helical" evidence="6">
    <location>
        <begin position="212"/>
        <end position="236"/>
    </location>
</feature>
<organism evidence="8 9">
    <name type="scientific">Karstenula rhodostoma CBS 690.94</name>
    <dbReference type="NCBI Taxonomy" id="1392251"/>
    <lineage>
        <taxon>Eukaryota</taxon>
        <taxon>Fungi</taxon>
        <taxon>Dikarya</taxon>
        <taxon>Ascomycota</taxon>
        <taxon>Pezizomycotina</taxon>
        <taxon>Dothideomycetes</taxon>
        <taxon>Pleosporomycetidae</taxon>
        <taxon>Pleosporales</taxon>
        <taxon>Massarineae</taxon>
        <taxon>Didymosphaeriaceae</taxon>
        <taxon>Karstenula</taxon>
    </lineage>
</organism>
<evidence type="ECO:0000259" key="7">
    <source>
        <dbReference type="Pfam" id="PF20684"/>
    </source>
</evidence>
<evidence type="ECO:0000256" key="6">
    <source>
        <dbReference type="SAM" id="Phobius"/>
    </source>
</evidence>
<evidence type="ECO:0000256" key="5">
    <source>
        <dbReference type="ARBA" id="ARBA00038359"/>
    </source>
</evidence>
<dbReference type="PANTHER" id="PTHR33048">
    <property type="entry name" value="PTH11-LIKE INTEGRAL MEMBRANE PROTEIN (AFU_ORTHOLOGUE AFUA_5G11245)"/>
    <property type="match status" value="1"/>
</dbReference>
<evidence type="ECO:0000313" key="9">
    <source>
        <dbReference type="Proteomes" id="UP000799764"/>
    </source>
</evidence>
<gene>
    <name evidence="8" type="ORF">P171DRAFT_488106</name>
</gene>
<keyword evidence="4 6" id="KW-0472">Membrane</keyword>
<dbReference type="Proteomes" id="UP000799764">
    <property type="component" value="Unassembled WGS sequence"/>
</dbReference>
<dbReference type="Pfam" id="PF20684">
    <property type="entry name" value="Fung_rhodopsin"/>
    <property type="match status" value="1"/>
</dbReference>